<gene>
    <name evidence="1" type="ORF">SAMN05421863_103712</name>
</gene>
<reference evidence="2" key="1">
    <citation type="submission" date="2016-10" db="EMBL/GenBank/DDBJ databases">
        <authorList>
            <person name="Varghese N."/>
            <person name="Submissions S."/>
        </authorList>
    </citation>
    <scope>NUCLEOTIDE SEQUENCE [LARGE SCALE GENOMIC DNA]</scope>
    <source>
        <strain evidence="2">Nm44</strain>
    </source>
</reference>
<evidence type="ECO:0000313" key="1">
    <source>
        <dbReference type="EMBL" id="SFM58763.1"/>
    </source>
</evidence>
<proteinExistence type="predicted"/>
<name>A0A1I4S3D1_9PROT</name>
<dbReference type="RefSeq" id="WP_074905990.1">
    <property type="nucleotide sequence ID" value="NZ_FOUB01000037.1"/>
</dbReference>
<dbReference type="Gene3D" id="2.30.130.30">
    <property type="entry name" value="Hypothetical protein"/>
    <property type="match status" value="1"/>
</dbReference>
<dbReference type="SUPFAM" id="SSF88697">
    <property type="entry name" value="PUA domain-like"/>
    <property type="match status" value="1"/>
</dbReference>
<accession>A0A1I4S3D1</accession>
<dbReference type="AlphaFoldDB" id="A0A1I4S3D1"/>
<dbReference type="EMBL" id="FOUB01000037">
    <property type="protein sequence ID" value="SFM58763.1"/>
    <property type="molecule type" value="Genomic_DNA"/>
</dbReference>
<keyword evidence="2" id="KW-1185">Reference proteome</keyword>
<protein>
    <submittedName>
        <fullName evidence="1">Predicted transcriptional regulator, contains an HTH and PUA-like domains</fullName>
    </submittedName>
</protein>
<sequence length="139" mass="15812">MIQDIIISIKPCFSNEIYSGKKSVELRKHVGRSFINNSKMYIYSSSPNQEISGHAFIKSVQILPVLEIRRKYLTEACISPDTFDRYYSGHQKGVLIWLKGVVKYQNPITLAQLKSNGFTAPQSFCYVTGEVKELLESTL</sequence>
<dbReference type="OrthoDB" id="9797478at2"/>
<organism evidence="1 2">
    <name type="scientific">Nitrosomonas communis</name>
    <dbReference type="NCBI Taxonomy" id="44574"/>
    <lineage>
        <taxon>Bacteria</taxon>
        <taxon>Pseudomonadati</taxon>
        <taxon>Pseudomonadota</taxon>
        <taxon>Betaproteobacteria</taxon>
        <taxon>Nitrosomonadales</taxon>
        <taxon>Nitrosomonadaceae</taxon>
        <taxon>Nitrosomonas</taxon>
    </lineage>
</organism>
<dbReference type="Proteomes" id="UP000183287">
    <property type="component" value="Unassembled WGS sequence"/>
</dbReference>
<evidence type="ECO:0000313" key="2">
    <source>
        <dbReference type="Proteomes" id="UP000183287"/>
    </source>
</evidence>
<dbReference type="InterPro" id="IPR015947">
    <property type="entry name" value="PUA-like_sf"/>
</dbReference>